<dbReference type="Gene3D" id="1.10.10.10">
    <property type="entry name" value="Winged helix-like DNA-binding domain superfamily/Winged helix DNA-binding domain"/>
    <property type="match status" value="1"/>
</dbReference>
<dbReference type="Pfam" id="PF00126">
    <property type="entry name" value="HTH_1"/>
    <property type="match status" value="1"/>
</dbReference>
<dbReference type="InterPro" id="IPR000847">
    <property type="entry name" value="LysR_HTH_N"/>
</dbReference>
<evidence type="ECO:0000313" key="7">
    <source>
        <dbReference type="EMBL" id="MBA5686986.1"/>
    </source>
</evidence>
<dbReference type="InterPro" id="IPR036388">
    <property type="entry name" value="WH-like_DNA-bd_sf"/>
</dbReference>
<dbReference type="SUPFAM" id="SSF53850">
    <property type="entry name" value="Periplasmic binding protein-like II"/>
    <property type="match status" value="1"/>
</dbReference>
<dbReference type="Pfam" id="PF03466">
    <property type="entry name" value="LysR_substrate"/>
    <property type="match status" value="1"/>
</dbReference>
<organism evidence="7 8">
    <name type="scientific">Rugamonas apoptosis</name>
    <dbReference type="NCBI Taxonomy" id="2758570"/>
    <lineage>
        <taxon>Bacteria</taxon>
        <taxon>Pseudomonadati</taxon>
        <taxon>Pseudomonadota</taxon>
        <taxon>Betaproteobacteria</taxon>
        <taxon>Burkholderiales</taxon>
        <taxon>Oxalobacteraceae</taxon>
        <taxon>Telluria group</taxon>
        <taxon>Rugamonas</taxon>
    </lineage>
</organism>
<dbReference type="PROSITE" id="PS50931">
    <property type="entry name" value="HTH_LYSR"/>
    <property type="match status" value="1"/>
</dbReference>
<feature type="region of interest" description="Disordered" evidence="5">
    <location>
        <begin position="277"/>
        <end position="305"/>
    </location>
</feature>
<evidence type="ECO:0000256" key="3">
    <source>
        <dbReference type="ARBA" id="ARBA00023125"/>
    </source>
</evidence>
<dbReference type="Gene3D" id="3.40.190.10">
    <property type="entry name" value="Periplasmic binding protein-like II"/>
    <property type="match status" value="1"/>
</dbReference>
<comment type="similarity">
    <text evidence="1">Belongs to the LysR transcriptional regulatory family.</text>
</comment>
<comment type="caution">
    <text evidence="7">The sequence shown here is derived from an EMBL/GenBank/DDBJ whole genome shotgun (WGS) entry which is preliminary data.</text>
</comment>
<dbReference type="InterPro" id="IPR036390">
    <property type="entry name" value="WH_DNA-bd_sf"/>
</dbReference>
<keyword evidence="8" id="KW-1185">Reference proteome</keyword>
<dbReference type="SUPFAM" id="SSF46785">
    <property type="entry name" value="Winged helix' DNA-binding domain"/>
    <property type="match status" value="1"/>
</dbReference>
<sequence>MDINLARTFLQVAANGSFIETAQRMHLTQTAVSARIRTLEEQLGQRLFVRNKAGARLTAAGEQFMSHAHALVQVWERARRQIALPAGRAVGISVGTELSLWHPFLADWLVWMNRNHPEVSIRSEVAMAGRLLDRVQDGSLDIAVLYNPRPRAGLVSELLLEEKLIMVTTAADGAVDPERYIYVDWGPQFSINHEAAHPELSMPPMSISLGPLAMTYMLSVGGAGYFRASTAQQFIADGRLRRVQDTPEFSHSAYVVYATQRGSATLDRVRQAMRTVAESTDRSSLQHSIAARPASLPSGDTLDDA</sequence>
<proteinExistence type="inferred from homology"/>
<evidence type="ECO:0000256" key="4">
    <source>
        <dbReference type="ARBA" id="ARBA00023163"/>
    </source>
</evidence>
<feature type="domain" description="HTH lysR-type" evidence="6">
    <location>
        <begin position="1"/>
        <end position="58"/>
    </location>
</feature>
<dbReference type="EMBL" id="JACEZU010000003">
    <property type="protein sequence ID" value="MBA5686986.1"/>
    <property type="molecule type" value="Genomic_DNA"/>
</dbReference>
<dbReference type="PRINTS" id="PR00039">
    <property type="entry name" value="HTHLYSR"/>
</dbReference>
<dbReference type="FunFam" id="1.10.10.10:FF:000001">
    <property type="entry name" value="LysR family transcriptional regulator"/>
    <property type="match status" value="1"/>
</dbReference>
<evidence type="ECO:0000256" key="1">
    <source>
        <dbReference type="ARBA" id="ARBA00009437"/>
    </source>
</evidence>
<dbReference type="AlphaFoldDB" id="A0A7W2IK49"/>
<keyword evidence="4" id="KW-0804">Transcription</keyword>
<dbReference type="RefSeq" id="WP_182152826.1">
    <property type="nucleotide sequence ID" value="NZ_JACEZU010000003.1"/>
</dbReference>
<protein>
    <submittedName>
        <fullName evidence="7">LysR family transcriptional regulator</fullName>
    </submittedName>
</protein>
<dbReference type="InterPro" id="IPR005119">
    <property type="entry name" value="LysR_subst-bd"/>
</dbReference>
<keyword evidence="2" id="KW-0805">Transcription regulation</keyword>
<dbReference type="PANTHER" id="PTHR30579">
    <property type="entry name" value="TRANSCRIPTIONAL REGULATOR"/>
    <property type="match status" value="1"/>
</dbReference>
<reference evidence="7 8" key="1">
    <citation type="submission" date="2020-07" db="EMBL/GenBank/DDBJ databases">
        <title>Novel species isolated from subtropical streams in China.</title>
        <authorList>
            <person name="Lu H."/>
        </authorList>
    </citation>
    <scope>NUCLEOTIDE SEQUENCE [LARGE SCALE GENOMIC DNA]</scope>
    <source>
        <strain evidence="7 8">LX47W</strain>
    </source>
</reference>
<evidence type="ECO:0000313" key="8">
    <source>
        <dbReference type="Proteomes" id="UP000573499"/>
    </source>
</evidence>
<dbReference type="PANTHER" id="PTHR30579:SF8">
    <property type="entry name" value="HTH-TYPE TRANSCRIPTIONAL REGULATOR HDFR"/>
    <property type="match status" value="1"/>
</dbReference>
<dbReference type="GO" id="GO:0003677">
    <property type="term" value="F:DNA binding"/>
    <property type="evidence" value="ECO:0007669"/>
    <property type="project" value="UniProtKB-KW"/>
</dbReference>
<accession>A0A7W2IK49</accession>
<keyword evidence="3" id="KW-0238">DNA-binding</keyword>
<dbReference type="Proteomes" id="UP000573499">
    <property type="component" value="Unassembled WGS sequence"/>
</dbReference>
<evidence type="ECO:0000256" key="2">
    <source>
        <dbReference type="ARBA" id="ARBA00023015"/>
    </source>
</evidence>
<evidence type="ECO:0000259" key="6">
    <source>
        <dbReference type="PROSITE" id="PS50931"/>
    </source>
</evidence>
<gene>
    <name evidence="7" type="ORF">H3H39_07945</name>
</gene>
<dbReference type="GO" id="GO:0003700">
    <property type="term" value="F:DNA-binding transcription factor activity"/>
    <property type="evidence" value="ECO:0007669"/>
    <property type="project" value="InterPro"/>
</dbReference>
<evidence type="ECO:0000256" key="5">
    <source>
        <dbReference type="SAM" id="MobiDB-lite"/>
    </source>
</evidence>
<name>A0A7W2IK49_9BURK</name>
<dbReference type="InterPro" id="IPR050176">
    <property type="entry name" value="LTTR"/>
</dbReference>